<name>A0A433QUX3_9FUNG</name>
<protein>
    <recommendedName>
        <fullName evidence="1">F-box domain-containing protein</fullName>
    </recommendedName>
</protein>
<dbReference type="EMBL" id="RBNJ01001073">
    <property type="protein sequence ID" value="RUS33611.1"/>
    <property type="molecule type" value="Genomic_DNA"/>
</dbReference>
<feature type="domain" description="F-box" evidence="1">
    <location>
        <begin position="5"/>
        <end position="58"/>
    </location>
</feature>
<dbReference type="InterPro" id="IPR032675">
    <property type="entry name" value="LRR_dom_sf"/>
</dbReference>
<keyword evidence="3" id="KW-1185">Reference proteome</keyword>
<comment type="caution">
    <text evidence="2">The sequence shown here is derived from an EMBL/GenBank/DDBJ whole genome shotgun (WGS) entry which is preliminary data.</text>
</comment>
<gene>
    <name evidence="2" type="ORF">BC938DRAFT_470911</name>
</gene>
<sequence length="344" mass="39084">MPSPQLPHETLTNIFTYFPHPDDLLFHCRPRSTLFYCSLVSKDWRAAALPLVWSTLRFDTMLEKHTIESLRRSMTNSRPDFACRITQSIAYVTTISLTLPPSEPGWAQAAASLLNLLSPEQLRKIHLIFRFGSTDLDTSHLLATVFPHLTRNLRHLIIASFANSGQEGDIVLRHLPPSLRTLYITNATSPNAKQDIPYNFSRMFSLTKLTDLRLVHVHHIPVAEFAAFLRTYGRTLCSLRLQNCPEIQSDIILATIAAHCSRAVTQNPHNYDPAVQRIRDAAYYKVDTLYSVLPAWPPLYQAQYSRWTDDADQASQLPSESEGASWLNGVWSWITQRVSGRVSK</sequence>
<organism evidence="2 3">
    <name type="scientific">Jimgerdemannia flammicorona</name>
    <dbReference type="NCBI Taxonomy" id="994334"/>
    <lineage>
        <taxon>Eukaryota</taxon>
        <taxon>Fungi</taxon>
        <taxon>Fungi incertae sedis</taxon>
        <taxon>Mucoromycota</taxon>
        <taxon>Mucoromycotina</taxon>
        <taxon>Endogonomycetes</taxon>
        <taxon>Endogonales</taxon>
        <taxon>Endogonaceae</taxon>
        <taxon>Jimgerdemannia</taxon>
    </lineage>
</organism>
<dbReference type="InterPro" id="IPR001810">
    <property type="entry name" value="F-box_dom"/>
</dbReference>
<evidence type="ECO:0000313" key="2">
    <source>
        <dbReference type="EMBL" id="RUS33611.1"/>
    </source>
</evidence>
<proteinExistence type="predicted"/>
<reference evidence="2 3" key="1">
    <citation type="journal article" date="2018" name="New Phytol.">
        <title>Phylogenomics of Endogonaceae and evolution of mycorrhizas within Mucoromycota.</title>
        <authorList>
            <person name="Chang Y."/>
            <person name="Desiro A."/>
            <person name="Na H."/>
            <person name="Sandor L."/>
            <person name="Lipzen A."/>
            <person name="Clum A."/>
            <person name="Barry K."/>
            <person name="Grigoriev I.V."/>
            <person name="Martin F.M."/>
            <person name="Stajich J.E."/>
            <person name="Smith M.E."/>
            <person name="Bonito G."/>
            <person name="Spatafora J.W."/>
        </authorList>
    </citation>
    <scope>NUCLEOTIDE SEQUENCE [LARGE SCALE GENOMIC DNA]</scope>
    <source>
        <strain evidence="2 3">AD002</strain>
    </source>
</reference>
<dbReference type="SUPFAM" id="SSF52047">
    <property type="entry name" value="RNI-like"/>
    <property type="match status" value="1"/>
</dbReference>
<accession>A0A433QUX3</accession>
<dbReference type="Gene3D" id="3.80.10.10">
    <property type="entry name" value="Ribonuclease Inhibitor"/>
    <property type="match status" value="1"/>
</dbReference>
<evidence type="ECO:0000259" key="1">
    <source>
        <dbReference type="Pfam" id="PF12937"/>
    </source>
</evidence>
<evidence type="ECO:0000313" key="3">
    <source>
        <dbReference type="Proteomes" id="UP000274822"/>
    </source>
</evidence>
<dbReference type="AlphaFoldDB" id="A0A433QUX3"/>
<dbReference type="Proteomes" id="UP000274822">
    <property type="component" value="Unassembled WGS sequence"/>
</dbReference>
<dbReference type="Pfam" id="PF12937">
    <property type="entry name" value="F-box-like"/>
    <property type="match status" value="1"/>
</dbReference>
<dbReference type="CDD" id="cd09917">
    <property type="entry name" value="F-box_SF"/>
    <property type="match status" value="1"/>
</dbReference>